<feature type="domain" description="C2H2-type" evidence="9">
    <location>
        <begin position="162"/>
        <end position="189"/>
    </location>
</feature>
<dbReference type="PROSITE" id="PS00028">
    <property type="entry name" value="ZINC_FINGER_C2H2_1"/>
    <property type="match status" value="1"/>
</dbReference>
<evidence type="ECO:0000256" key="5">
    <source>
        <dbReference type="ARBA" id="ARBA00022833"/>
    </source>
</evidence>
<keyword evidence="2" id="KW-0479">Metal-binding</keyword>
<evidence type="ECO:0000259" key="9">
    <source>
        <dbReference type="PROSITE" id="PS50157"/>
    </source>
</evidence>
<feature type="compositionally biased region" description="Basic and acidic residues" evidence="8">
    <location>
        <begin position="206"/>
        <end position="218"/>
    </location>
</feature>
<evidence type="ECO:0000256" key="3">
    <source>
        <dbReference type="ARBA" id="ARBA00022737"/>
    </source>
</evidence>
<reference evidence="10" key="2">
    <citation type="submission" date="2020-11" db="EMBL/GenBank/DDBJ databases">
        <authorList>
            <person name="McCartney M.A."/>
            <person name="Auch B."/>
            <person name="Kono T."/>
            <person name="Mallez S."/>
            <person name="Becker A."/>
            <person name="Gohl D.M."/>
            <person name="Silverstein K.A.T."/>
            <person name="Koren S."/>
            <person name="Bechman K.B."/>
            <person name="Herman A."/>
            <person name="Abrahante J.E."/>
            <person name="Garbe J."/>
        </authorList>
    </citation>
    <scope>NUCLEOTIDE SEQUENCE</scope>
    <source>
        <strain evidence="10">Duluth1</strain>
        <tissue evidence="10">Whole animal</tissue>
    </source>
</reference>
<dbReference type="InterPro" id="IPR050888">
    <property type="entry name" value="ZnF_C2H2-type_TF"/>
</dbReference>
<comment type="subcellular location">
    <subcellularLocation>
        <location evidence="1">Nucleus</location>
    </subcellularLocation>
</comment>
<dbReference type="Proteomes" id="UP000828390">
    <property type="component" value="Unassembled WGS sequence"/>
</dbReference>
<dbReference type="Pfam" id="PF13894">
    <property type="entry name" value="zf-C2H2_4"/>
    <property type="match status" value="1"/>
</dbReference>
<sequence>MRDHQKNCKVYLFEHGVNRCEKCKKIFKDAEALEQHETKCSTTCPICNKELASKDTFKRHLATHDPNGAKFMCPHCGKRHYHKWELKDHLRSKHLPLAQCNDCGEMVPGGAHPKRCKAKVQQNICPYCAITIRGTGYHLKRHIQKAHLEDDDDKKMNGVPKYECSRCQQKFVLKWHAKRHVQACDAEPPAEALVPGPDDTIEADQEEKQQLREPRDDVSQQIVLDYQIQN</sequence>
<keyword evidence="11" id="KW-1185">Reference proteome</keyword>
<keyword evidence="3" id="KW-0677">Repeat</keyword>
<feature type="domain" description="C2H2-type" evidence="9">
    <location>
        <begin position="71"/>
        <end position="94"/>
    </location>
</feature>
<evidence type="ECO:0000256" key="8">
    <source>
        <dbReference type="SAM" id="MobiDB-lite"/>
    </source>
</evidence>
<accession>A0A9D4BRZ2</accession>
<keyword evidence="6" id="KW-0539">Nucleus</keyword>
<evidence type="ECO:0000256" key="4">
    <source>
        <dbReference type="ARBA" id="ARBA00022771"/>
    </source>
</evidence>
<dbReference type="SMART" id="SM00355">
    <property type="entry name" value="ZnF_C2H2"/>
    <property type="match status" value="5"/>
</dbReference>
<evidence type="ECO:0000313" key="11">
    <source>
        <dbReference type="Proteomes" id="UP000828390"/>
    </source>
</evidence>
<protein>
    <recommendedName>
        <fullName evidence="9">C2H2-type domain-containing protein</fullName>
    </recommendedName>
</protein>
<evidence type="ECO:0000256" key="2">
    <source>
        <dbReference type="ARBA" id="ARBA00022723"/>
    </source>
</evidence>
<dbReference type="EMBL" id="JAIWYP010000015">
    <property type="protein sequence ID" value="KAH3705451.1"/>
    <property type="molecule type" value="Genomic_DNA"/>
</dbReference>
<dbReference type="PANTHER" id="PTHR24406">
    <property type="entry name" value="TRANSCRIPTIONAL REPRESSOR CTCFL-RELATED"/>
    <property type="match status" value="1"/>
</dbReference>
<dbReference type="PROSITE" id="PS50157">
    <property type="entry name" value="ZINC_FINGER_C2H2_2"/>
    <property type="match status" value="2"/>
</dbReference>
<dbReference type="AlphaFoldDB" id="A0A9D4BRZ2"/>
<evidence type="ECO:0000256" key="1">
    <source>
        <dbReference type="ARBA" id="ARBA00004123"/>
    </source>
</evidence>
<name>A0A9D4BRZ2_DREPO</name>
<dbReference type="Gene3D" id="3.30.160.60">
    <property type="entry name" value="Classic Zinc Finger"/>
    <property type="match status" value="2"/>
</dbReference>
<comment type="caution">
    <text evidence="10">The sequence shown here is derived from an EMBL/GenBank/DDBJ whole genome shotgun (WGS) entry which is preliminary data.</text>
</comment>
<dbReference type="SUPFAM" id="SSF57667">
    <property type="entry name" value="beta-beta-alpha zinc fingers"/>
    <property type="match status" value="1"/>
</dbReference>
<gene>
    <name evidence="10" type="ORF">DPMN_080524</name>
</gene>
<evidence type="ECO:0000256" key="6">
    <source>
        <dbReference type="ARBA" id="ARBA00023242"/>
    </source>
</evidence>
<reference evidence="10" key="1">
    <citation type="journal article" date="2019" name="bioRxiv">
        <title>The Genome of the Zebra Mussel, Dreissena polymorpha: A Resource for Invasive Species Research.</title>
        <authorList>
            <person name="McCartney M.A."/>
            <person name="Auch B."/>
            <person name="Kono T."/>
            <person name="Mallez S."/>
            <person name="Zhang Y."/>
            <person name="Obille A."/>
            <person name="Becker A."/>
            <person name="Abrahante J.E."/>
            <person name="Garbe J."/>
            <person name="Badalamenti J.P."/>
            <person name="Herman A."/>
            <person name="Mangelson H."/>
            <person name="Liachko I."/>
            <person name="Sullivan S."/>
            <person name="Sone E.D."/>
            <person name="Koren S."/>
            <person name="Silverstein K.A.T."/>
            <person name="Beckman K.B."/>
            <person name="Gohl D.M."/>
        </authorList>
    </citation>
    <scope>NUCLEOTIDE SEQUENCE</scope>
    <source>
        <strain evidence="10">Duluth1</strain>
        <tissue evidence="10">Whole animal</tissue>
    </source>
</reference>
<dbReference type="GO" id="GO:0008270">
    <property type="term" value="F:zinc ion binding"/>
    <property type="evidence" value="ECO:0007669"/>
    <property type="project" value="UniProtKB-KW"/>
</dbReference>
<evidence type="ECO:0000256" key="7">
    <source>
        <dbReference type="PROSITE-ProRule" id="PRU00042"/>
    </source>
</evidence>
<evidence type="ECO:0000313" key="10">
    <source>
        <dbReference type="EMBL" id="KAH3705451.1"/>
    </source>
</evidence>
<dbReference type="GO" id="GO:0005634">
    <property type="term" value="C:nucleus"/>
    <property type="evidence" value="ECO:0007669"/>
    <property type="project" value="UniProtKB-SubCell"/>
</dbReference>
<dbReference type="InterPro" id="IPR013087">
    <property type="entry name" value="Znf_C2H2_type"/>
</dbReference>
<dbReference type="InterPro" id="IPR036236">
    <property type="entry name" value="Znf_C2H2_sf"/>
</dbReference>
<organism evidence="10 11">
    <name type="scientific">Dreissena polymorpha</name>
    <name type="common">Zebra mussel</name>
    <name type="synonym">Mytilus polymorpha</name>
    <dbReference type="NCBI Taxonomy" id="45954"/>
    <lineage>
        <taxon>Eukaryota</taxon>
        <taxon>Metazoa</taxon>
        <taxon>Spiralia</taxon>
        <taxon>Lophotrochozoa</taxon>
        <taxon>Mollusca</taxon>
        <taxon>Bivalvia</taxon>
        <taxon>Autobranchia</taxon>
        <taxon>Heteroconchia</taxon>
        <taxon>Euheterodonta</taxon>
        <taxon>Imparidentia</taxon>
        <taxon>Neoheterodontei</taxon>
        <taxon>Myida</taxon>
        <taxon>Dreissenoidea</taxon>
        <taxon>Dreissenidae</taxon>
        <taxon>Dreissena</taxon>
    </lineage>
</organism>
<proteinExistence type="predicted"/>
<feature type="region of interest" description="Disordered" evidence="8">
    <location>
        <begin position="188"/>
        <end position="220"/>
    </location>
</feature>
<keyword evidence="5" id="KW-0862">Zinc</keyword>
<keyword evidence="4 7" id="KW-0863">Zinc-finger</keyword>